<organism evidence="1 2">
    <name type="scientific">Desulfuromonas soudanensis</name>
    <dbReference type="NCBI Taxonomy" id="1603606"/>
    <lineage>
        <taxon>Bacteria</taxon>
        <taxon>Pseudomonadati</taxon>
        <taxon>Thermodesulfobacteriota</taxon>
        <taxon>Desulfuromonadia</taxon>
        <taxon>Desulfuromonadales</taxon>
        <taxon>Desulfuromonadaceae</taxon>
        <taxon>Desulfuromonas</taxon>
    </lineage>
</organism>
<protein>
    <submittedName>
        <fullName evidence="1">Uncharacterized protein</fullName>
    </submittedName>
</protein>
<dbReference type="AlphaFoldDB" id="A0A0M4CTZ2"/>
<reference evidence="1 2" key="1">
    <citation type="submission" date="2015-07" db="EMBL/GenBank/DDBJ databases">
        <title>Isolation and Genomic Characterization of a Novel Halophilic Metal-Reducing Deltaproteobacterium from the Deep Subsurface.</title>
        <authorList>
            <person name="Badalamenti J.P."/>
            <person name="Summers Z.M."/>
            <person name="Gralnick J.A."/>
            <person name="Bond D.R."/>
        </authorList>
    </citation>
    <scope>NUCLEOTIDE SEQUENCE [LARGE SCALE GENOMIC DNA]</scope>
    <source>
        <strain evidence="1 2">WTL</strain>
    </source>
</reference>
<dbReference type="EMBL" id="CP010802">
    <property type="protein sequence ID" value="ALC14891.1"/>
    <property type="molecule type" value="Genomic_DNA"/>
</dbReference>
<dbReference type="PATRIC" id="fig|1603606.3.peg.100"/>
<dbReference type="STRING" id="1603606.DSOUD_0090"/>
<name>A0A0M4CTZ2_9BACT</name>
<sequence length="114" mass="12841">MENELIRKVVRYEEELNRRVAAEEARSRAWLEEGRARLGMEFDRRKEALDEECARSLAAAGDEAQREATATVARAESRAAALEGIDEGLLKRLIRQHISSILPRGSDDHPDVEG</sequence>
<evidence type="ECO:0000313" key="2">
    <source>
        <dbReference type="Proteomes" id="UP000057158"/>
    </source>
</evidence>
<accession>A0A0M4CTZ2</accession>
<gene>
    <name evidence="1" type="ORF">DSOUD_0090</name>
</gene>
<evidence type="ECO:0000313" key="1">
    <source>
        <dbReference type="EMBL" id="ALC14891.1"/>
    </source>
</evidence>
<dbReference type="Proteomes" id="UP000057158">
    <property type="component" value="Chromosome"/>
</dbReference>
<dbReference type="KEGG" id="des:DSOUD_0090"/>
<keyword evidence="2" id="KW-1185">Reference proteome</keyword>
<proteinExistence type="predicted"/>